<organism evidence="1 2">
    <name type="scientific">Microbacterium pullorum</name>
    <dbReference type="NCBI Taxonomy" id="2762236"/>
    <lineage>
        <taxon>Bacteria</taxon>
        <taxon>Bacillati</taxon>
        <taxon>Actinomycetota</taxon>
        <taxon>Actinomycetes</taxon>
        <taxon>Micrococcales</taxon>
        <taxon>Microbacteriaceae</taxon>
        <taxon>Microbacterium</taxon>
    </lineage>
</organism>
<protein>
    <recommendedName>
        <fullName evidence="3">Transposase</fullName>
    </recommendedName>
</protein>
<evidence type="ECO:0000313" key="2">
    <source>
        <dbReference type="Proteomes" id="UP000648352"/>
    </source>
</evidence>
<comment type="caution">
    <text evidence="1">The sequence shown here is derived from an EMBL/GenBank/DDBJ whole genome shotgun (WGS) entry which is preliminary data.</text>
</comment>
<accession>A0ABR8S101</accession>
<gene>
    <name evidence="1" type="ORF">H9651_05785</name>
</gene>
<dbReference type="EMBL" id="JACSQP010000003">
    <property type="protein sequence ID" value="MBD7957140.1"/>
    <property type="molecule type" value="Genomic_DNA"/>
</dbReference>
<name>A0ABR8S101_9MICO</name>
<proteinExistence type="predicted"/>
<evidence type="ECO:0000313" key="1">
    <source>
        <dbReference type="EMBL" id="MBD7957140.1"/>
    </source>
</evidence>
<keyword evidence="2" id="KW-1185">Reference proteome</keyword>
<evidence type="ECO:0008006" key="3">
    <source>
        <dbReference type="Google" id="ProtNLM"/>
    </source>
</evidence>
<dbReference type="Proteomes" id="UP000648352">
    <property type="component" value="Unassembled WGS sequence"/>
</dbReference>
<sequence length="50" mass="5447">MRTFRAAHAASAAPYTGLLVAQTMLENTINRGLKLHHVIGDRAYLPGERG</sequence>
<dbReference type="RefSeq" id="WP_191718263.1">
    <property type="nucleotide sequence ID" value="NZ_JACSQP010000003.1"/>
</dbReference>
<reference evidence="1 2" key="1">
    <citation type="submission" date="2020-08" db="EMBL/GenBank/DDBJ databases">
        <title>A Genomic Blueprint of the Chicken Gut Microbiome.</title>
        <authorList>
            <person name="Gilroy R."/>
            <person name="Ravi A."/>
            <person name="Getino M."/>
            <person name="Pursley I."/>
            <person name="Horton D.L."/>
            <person name="Alikhan N.-F."/>
            <person name="Baker D."/>
            <person name="Gharbi K."/>
            <person name="Hall N."/>
            <person name="Watson M."/>
            <person name="Adriaenssens E.M."/>
            <person name="Foster-Nyarko E."/>
            <person name="Jarju S."/>
            <person name="Secka A."/>
            <person name="Antonio M."/>
            <person name="Oren A."/>
            <person name="Chaudhuri R."/>
            <person name="La Ragione R.M."/>
            <person name="Hildebrand F."/>
            <person name="Pallen M.J."/>
        </authorList>
    </citation>
    <scope>NUCLEOTIDE SEQUENCE [LARGE SCALE GENOMIC DNA]</scope>
    <source>
        <strain evidence="1 2">Sa4CUA7</strain>
    </source>
</reference>